<reference evidence="2 3" key="1">
    <citation type="journal article" date="2021" name="Sci. Rep.">
        <title>The genome of the diatom Chaetoceros tenuissimus carries an ancient integrated fragment of an extant virus.</title>
        <authorList>
            <person name="Hongo Y."/>
            <person name="Kimura K."/>
            <person name="Takaki Y."/>
            <person name="Yoshida Y."/>
            <person name="Baba S."/>
            <person name="Kobayashi G."/>
            <person name="Nagasaki K."/>
            <person name="Hano T."/>
            <person name="Tomaru Y."/>
        </authorList>
    </citation>
    <scope>NUCLEOTIDE SEQUENCE [LARGE SCALE GENOMIC DNA]</scope>
    <source>
        <strain evidence="2 3">NIES-3715</strain>
    </source>
</reference>
<evidence type="ECO:0000313" key="3">
    <source>
        <dbReference type="Proteomes" id="UP001054902"/>
    </source>
</evidence>
<name>A0AAD3CS02_9STRA</name>
<keyword evidence="3" id="KW-1185">Reference proteome</keyword>
<evidence type="ECO:0000313" key="2">
    <source>
        <dbReference type="EMBL" id="GFH51098.1"/>
    </source>
</evidence>
<organism evidence="2 3">
    <name type="scientific">Chaetoceros tenuissimus</name>
    <dbReference type="NCBI Taxonomy" id="426638"/>
    <lineage>
        <taxon>Eukaryota</taxon>
        <taxon>Sar</taxon>
        <taxon>Stramenopiles</taxon>
        <taxon>Ochrophyta</taxon>
        <taxon>Bacillariophyta</taxon>
        <taxon>Coscinodiscophyceae</taxon>
        <taxon>Chaetocerotophycidae</taxon>
        <taxon>Chaetocerotales</taxon>
        <taxon>Chaetocerotaceae</taxon>
        <taxon>Chaetoceros</taxon>
    </lineage>
</organism>
<protein>
    <recommendedName>
        <fullName evidence="4">SOUL heme-binding protein</fullName>
    </recommendedName>
</protein>
<sequence>MGIVFGKTGVAEPAFDTIMSRSASITYDLRKYGVRYACETVYPMSDKNDGMGFRALAGYIGVGTSPQNEEVKGIAMTAPVVTEKSKGKAIAMTAPVATEDAGNGMKKMAFILPAEYDSMDKIPKPTNPKVSISEIPANSGAVHTFSGSCNDKKAKEKVQALINQLKSDGVDIDEKAAMESFELWQYHPPFTIPMMRKNEVWVSLDEDQIDQLLKKYKN</sequence>
<dbReference type="AlphaFoldDB" id="A0AAD3CS02"/>
<dbReference type="PANTHER" id="PTHR11220:SF58">
    <property type="entry name" value="SOUL HEME-BINDING FAMILY PROTEIN"/>
    <property type="match status" value="1"/>
</dbReference>
<dbReference type="InterPro" id="IPR011256">
    <property type="entry name" value="Reg_factor_effector_dom_sf"/>
</dbReference>
<proteinExistence type="inferred from homology"/>
<dbReference type="SUPFAM" id="SSF55136">
    <property type="entry name" value="Probable bacterial effector-binding domain"/>
    <property type="match status" value="1"/>
</dbReference>
<gene>
    <name evidence="2" type="ORF">CTEN210_07574</name>
</gene>
<evidence type="ECO:0008006" key="4">
    <source>
        <dbReference type="Google" id="ProtNLM"/>
    </source>
</evidence>
<dbReference type="Pfam" id="PF04832">
    <property type="entry name" value="SOUL"/>
    <property type="match status" value="1"/>
</dbReference>
<comment type="caution">
    <text evidence="2">The sequence shown here is derived from an EMBL/GenBank/DDBJ whole genome shotgun (WGS) entry which is preliminary data.</text>
</comment>
<dbReference type="Proteomes" id="UP001054902">
    <property type="component" value="Unassembled WGS sequence"/>
</dbReference>
<dbReference type="InterPro" id="IPR006917">
    <property type="entry name" value="SOUL_heme-bd"/>
</dbReference>
<dbReference type="PANTHER" id="PTHR11220">
    <property type="entry name" value="HEME-BINDING PROTEIN-RELATED"/>
    <property type="match status" value="1"/>
</dbReference>
<accession>A0AAD3CS02</accession>
<evidence type="ECO:0000256" key="1">
    <source>
        <dbReference type="ARBA" id="ARBA00009817"/>
    </source>
</evidence>
<dbReference type="EMBL" id="BLLK01000045">
    <property type="protein sequence ID" value="GFH51098.1"/>
    <property type="molecule type" value="Genomic_DNA"/>
</dbReference>
<comment type="similarity">
    <text evidence="1">Belongs to the HEBP family.</text>
</comment>
<dbReference type="Gene3D" id="3.20.80.10">
    <property type="entry name" value="Regulatory factor, effector binding domain"/>
    <property type="match status" value="1"/>
</dbReference>